<evidence type="ECO:0000256" key="5">
    <source>
        <dbReference type="ARBA" id="ARBA00022723"/>
    </source>
</evidence>
<evidence type="ECO:0000313" key="15">
    <source>
        <dbReference type="Proteomes" id="UP000092605"/>
    </source>
</evidence>
<dbReference type="PANTHER" id="PTHR43322">
    <property type="entry name" value="1-D-DEOXYXYLULOSE 5-PHOSPHATE SYNTHASE-RELATED"/>
    <property type="match status" value="1"/>
</dbReference>
<dbReference type="InterPro" id="IPR020826">
    <property type="entry name" value="Transketolase_BS"/>
</dbReference>
<dbReference type="InterPro" id="IPR049557">
    <property type="entry name" value="Transketolase_CS"/>
</dbReference>
<name>A0A150FQ03_CLOPD</name>
<dbReference type="PROSITE" id="PS00802">
    <property type="entry name" value="TRANSKETOLASE_2"/>
    <property type="match status" value="1"/>
</dbReference>
<protein>
    <recommendedName>
        <fullName evidence="11">1-deoxy-D-xylulose-5-phosphate synthase</fullName>
        <ecNumber evidence="11">2.2.1.7</ecNumber>
    </recommendedName>
    <alternativeName>
        <fullName evidence="11">1-deoxyxylulose-5-phosphate synthase</fullName>
        <shortName evidence="11">DXP synthase</shortName>
        <shortName evidence="11">DXPS</shortName>
    </alternativeName>
</protein>
<dbReference type="Pfam" id="PF02780">
    <property type="entry name" value="Transketolase_C"/>
    <property type="match status" value="1"/>
</dbReference>
<dbReference type="Gene3D" id="3.40.50.970">
    <property type="match status" value="2"/>
</dbReference>
<dbReference type="EMBL" id="FRBG01000003">
    <property type="protein sequence ID" value="SHK66087.1"/>
    <property type="molecule type" value="Genomic_DNA"/>
</dbReference>
<dbReference type="InterPro" id="IPR033248">
    <property type="entry name" value="Transketolase_C"/>
</dbReference>
<evidence type="ECO:0000259" key="12">
    <source>
        <dbReference type="SMART" id="SM00861"/>
    </source>
</evidence>
<evidence type="ECO:0000256" key="3">
    <source>
        <dbReference type="ARBA" id="ARBA00011738"/>
    </source>
</evidence>
<dbReference type="PROSITE" id="PS00801">
    <property type="entry name" value="TRANSKETOLASE_1"/>
    <property type="match status" value="1"/>
</dbReference>
<proteinExistence type="inferred from homology"/>
<dbReference type="SUPFAM" id="SSF52518">
    <property type="entry name" value="Thiamin diphosphate-binding fold (THDP-binding)"/>
    <property type="match status" value="2"/>
</dbReference>
<organism evidence="13 15">
    <name type="scientific">Alkalithermobacter thermoalcaliphilus JW-YL-7 = DSM 7308</name>
    <dbReference type="NCBI Taxonomy" id="1121328"/>
    <lineage>
        <taxon>Bacteria</taxon>
        <taxon>Bacillati</taxon>
        <taxon>Bacillota</taxon>
        <taxon>Clostridia</taxon>
        <taxon>Peptostreptococcales</taxon>
        <taxon>Tepidibacteraceae</taxon>
        <taxon>Alkalithermobacter</taxon>
    </lineage>
</organism>
<keyword evidence="4 11" id="KW-0808">Transferase</keyword>
<dbReference type="Proteomes" id="UP000092605">
    <property type="component" value="Unassembled WGS sequence"/>
</dbReference>
<dbReference type="GO" id="GO:0008661">
    <property type="term" value="F:1-deoxy-D-xylulose-5-phosphate synthase activity"/>
    <property type="evidence" value="ECO:0007669"/>
    <property type="project" value="UniProtKB-UniRule"/>
</dbReference>
<dbReference type="RefSeq" id="WP_066069185.1">
    <property type="nucleotide sequence ID" value="NZ_FRBG01000003.1"/>
</dbReference>
<dbReference type="GO" id="GO:0016114">
    <property type="term" value="P:terpenoid biosynthetic process"/>
    <property type="evidence" value="ECO:0007669"/>
    <property type="project" value="UniProtKB-UniRule"/>
</dbReference>
<dbReference type="HAMAP" id="MF_00315">
    <property type="entry name" value="DXP_synth"/>
    <property type="match status" value="1"/>
</dbReference>
<dbReference type="AlphaFoldDB" id="A0A150FQ03"/>
<dbReference type="NCBIfam" id="NF003933">
    <property type="entry name" value="PRK05444.2-2"/>
    <property type="match status" value="1"/>
</dbReference>
<dbReference type="FunFam" id="3.40.50.970:FF:000005">
    <property type="entry name" value="1-deoxy-D-xylulose-5-phosphate synthase"/>
    <property type="match status" value="1"/>
</dbReference>
<dbReference type="EMBL" id="LSFY01000001">
    <property type="protein sequence ID" value="KXZ39646.1"/>
    <property type="molecule type" value="Genomic_DNA"/>
</dbReference>
<evidence type="ECO:0000256" key="4">
    <source>
        <dbReference type="ARBA" id="ARBA00022679"/>
    </source>
</evidence>
<dbReference type="STRING" id="1121328.JWYL7_0721"/>
<keyword evidence="7 11" id="KW-0784">Thiamine biosynthesis</keyword>
<reference evidence="13 15" key="1">
    <citation type="submission" date="2016-02" db="EMBL/GenBank/DDBJ databases">
        <title>Draft genome sequence for Clostridium paradoxum JW-YL-7.</title>
        <authorList>
            <person name="Utturkar S.M."/>
            <person name="Lancaster A."/>
            <person name="Poole F.L."/>
            <person name="Adams M.W."/>
            <person name="Brown S.D."/>
        </authorList>
    </citation>
    <scope>NUCLEOTIDE SEQUENCE [LARGE SCALE GENOMIC DNA]</scope>
    <source>
        <strain evidence="13 15">JW-YL-7</strain>
    </source>
</reference>
<dbReference type="EC" id="2.2.1.7" evidence="11"/>
<dbReference type="SUPFAM" id="SSF52922">
    <property type="entry name" value="TK C-terminal domain-like"/>
    <property type="match status" value="1"/>
</dbReference>
<evidence type="ECO:0000256" key="1">
    <source>
        <dbReference type="ARBA" id="ARBA00004980"/>
    </source>
</evidence>
<keyword evidence="8 11" id="KW-0786">Thiamine pyrophosphate</keyword>
<dbReference type="GO" id="GO:0019288">
    <property type="term" value="P:isopentenyl diphosphate biosynthetic process, methylerythritol 4-phosphate pathway"/>
    <property type="evidence" value="ECO:0007669"/>
    <property type="project" value="TreeGrafter"/>
</dbReference>
<feature type="binding site" evidence="11">
    <location>
        <position position="286"/>
    </location>
    <ligand>
        <name>thiamine diphosphate</name>
        <dbReference type="ChEBI" id="CHEBI:58937"/>
    </ligand>
</feature>
<accession>A0A150FQ03</accession>
<evidence type="ECO:0000256" key="6">
    <source>
        <dbReference type="ARBA" id="ARBA00022842"/>
    </source>
</evidence>
<dbReference type="InterPro" id="IPR005477">
    <property type="entry name" value="Dxylulose-5-P_synthase"/>
</dbReference>
<feature type="domain" description="Transketolase-like pyrimidine-binding" evidence="12">
    <location>
        <begin position="314"/>
        <end position="478"/>
    </location>
</feature>
<evidence type="ECO:0000256" key="8">
    <source>
        <dbReference type="ARBA" id="ARBA00023052"/>
    </source>
</evidence>
<dbReference type="Pfam" id="PF02779">
    <property type="entry name" value="Transket_pyr"/>
    <property type="match status" value="1"/>
</dbReference>
<dbReference type="PANTHER" id="PTHR43322:SF5">
    <property type="entry name" value="1-DEOXY-D-XYLULOSE-5-PHOSPHATE SYNTHASE, CHLOROPLASTIC"/>
    <property type="match status" value="1"/>
</dbReference>
<dbReference type="CDD" id="cd07033">
    <property type="entry name" value="TPP_PYR_DXS_TK_like"/>
    <property type="match status" value="1"/>
</dbReference>
<dbReference type="GO" id="GO:0005829">
    <property type="term" value="C:cytosol"/>
    <property type="evidence" value="ECO:0007669"/>
    <property type="project" value="TreeGrafter"/>
</dbReference>
<dbReference type="PATRIC" id="fig|1121328.3.peg.726"/>
<evidence type="ECO:0000313" key="16">
    <source>
        <dbReference type="Proteomes" id="UP000323392"/>
    </source>
</evidence>
<feature type="binding site" evidence="11">
    <location>
        <begin position="115"/>
        <end position="117"/>
    </location>
    <ligand>
        <name>thiamine diphosphate</name>
        <dbReference type="ChEBI" id="CHEBI:58937"/>
    </ligand>
</feature>
<comment type="catalytic activity">
    <reaction evidence="11">
        <text>D-glyceraldehyde 3-phosphate + pyruvate + H(+) = 1-deoxy-D-xylulose 5-phosphate + CO2</text>
        <dbReference type="Rhea" id="RHEA:12605"/>
        <dbReference type="ChEBI" id="CHEBI:15361"/>
        <dbReference type="ChEBI" id="CHEBI:15378"/>
        <dbReference type="ChEBI" id="CHEBI:16526"/>
        <dbReference type="ChEBI" id="CHEBI:57792"/>
        <dbReference type="ChEBI" id="CHEBI:59776"/>
        <dbReference type="EC" id="2.2.1.7"/>
    </reaction>
</comment>
<comment type="cofactor">
    <cofactor evidence="11">
        <name>Mg(2+)</name>
        <dbReference type="ChEBI" id="CHEBI:18420"/>
    </cofactor>
    <text evidence="11">Binds 1 Mg(2+) ion per subunit.</text>
</comment>
<dbReference type="OrthoDB" id="9803371at2"/>
<gene>
    <name evidence="11" type="primary">dxs</name>
    <name evidence="13" type="ORF">JWYL7_0721</name>
    <name evidence="14" type="ORF">SAMN05661008_00677</name>
</gene>
<feature type="binding site" evidence="11">
    <location>
        <position position="175"/>
    </location>
    <ligand>
        <name>thiamine diphosphate</name>
        <dbReference type="ChEBI" id="CHEBI:58937"/>
    </ligand>
</feature>
<evidence type="ECO:0000313" key="13">
    <source>
        <dbReference type="EMBL" id="KXZ39646.1"/>
    </source>
</evidence>
<dbReference type="GO" id="GO:0030976">
    <property type="term" value="F:thiamine pyrophosphate binding"/>
    <property type="evidence" value="ECO:0007669"/>
    <property type="project" value="UniProtKB-UniRule"/>
</dbReference>
<evidence type="ECO:0000256" key="11">
    <source>
        <dbReference type="HAMAP-Rule" id="MF_00315"/>
    </source>
</evidence>
<feature type="binding site" evidence="11">
    <location>
        <begin position="147"/>
        <end position="148"/>
    </location>
    <ligand>
        <name>thiamine diphosphate</name>
        <dbReference type="ChEBI" id="CHEBI:58937"/>
    </ligand>
</feature>
<comment type="pathway">
    <text evidence="1 11">Metabolic intermediate biosynthesis; 1-deoxy-D-xylulose 5-phosphate biosynthesis; 1-deoxy-D-xylulose 5-phosphate from D-glyceraldehyde 3-phosphate and pyruvate: step 1/1.</text>
</comment>
<dbReference type="UniPathway" id="UPA00064">
    <property type="reaction ID" value="UER00091"/>
</dbReference>
<sequence>MYKYLHNINTPEDIKKLDIDKLNILSNEIRKFLVKSVSNTGGHLAPNLGVVELTLALHYVFDSPKDKLIWDVGHQSYVHKIITGRREKFDTLRQFEGISGFPKKSESIHDIFDTGHSSTSISVGLGLAVARDIKNEKSHIISIIGDGALTGGMAFEALNHLGHTNTNMIVVLNDNEMSISKNVGSISNYLCNIRTNAAYKKVKDEIENIANHIPKIGKTFYETAGRFKNSLKYLLMPGALFEEMGLKYFGPIDGHDIEELINTFKNIKKVQGPVLVHVITKKGKGYKFAEECPDKYHGVGPFRIDKGVSESFIDTYSKIAGNKLLELAKLDDRVVAITAAMPSGTGLNKFQQVYPERFFDVGIAESHAVTFAAGLAANGLRPYFAVYSTFLQRGYDQIIHDACIQNLPVTFLIDRAGIVGDDGETHHGIFDLSYLSSMPNLKIMSPKDKHELEKMIQHSIKINTPVAIRYPRGEAISINDSADDKDIDKWEILNEGKDIAIIATGSMVKTSLDAKDILCNNGLNITVVNARCIKPLDEKLLQTIAKSHNTIITLEDNVLIGGFGSYVNSYLIKFKFKGDIVNMGWPDKFIEHGKVDILYDKYALSAQKIASRILDEIN</sequence>
<evidence type="ECO:0000256" key="10">
    <source>
        <dbReference type="ARBA" id="ARBA00055605"/>
    </source>
</evidence>
<dbReference type="InterPro" id="IPR005475">
    <property type="entry name" value="Transketolase-like_Pyr-bd"/>
</dbReference>
<reference evidence="14 16" key="2">
    <citation type="submission" date="2016-11" db="EMBL/GenBank/DDBJ databases">
        <authorList>
            <person name="Varghese N."/>
            <person name="Submissions S."/>
        </authorList>
    </citation>
    <scope>NUCLEOTIDE SEQUENCE [LARGE SCALE GENOMIC DNA]</scope>
    <source>
        <strain evidence="14 16">DSM 7308</strain>
    </source>
</reference>
<comment type="subunit">
    <text evidence="3 11">Homodimer.</text>
</comment>
<evidence type="ECO:0000256" key="7">
    <source>
        <dbReference type="ARBA" id="ARBA00022977"/>
    </source>
</evidence>
<dbReference type="Gene3D" id="3.40.50.920">
    <property type="match status" value="1"/>
</dbReference>
<comment type="caution">
    <text evidence="13">The sequence shown here is derived from an EMBL/GenBank/DDBJ whole genome shotgun (WGS) entry which is preliminary data.</text>
</comment>
<evidence type="ECO:0000256" key="2">
    <source>
        <dbReference type="ARBA" id="ARBA00011081"/>
    </source>
</evidence>
<dbReference type="SMART" id="SM00861">
    <property type="entry name" value="Transket_pyr"/>
    <property type="match status" value="1"/>
</dbReference>
<dbReference type="Proteomes" id="UP000323392">
    <property type="component" value="Unassembled WGS sequence"/>
</dbReference>
<dbReference type="InterPro" id="IPR029061">
    <property type="entry name" value="THDP-binding"/>
</dbReference>
<dbReference type="CDD" id="cd02007">
    <property type="entry name" value="TPP_DXS"/>
    <property type="match status" value="1"/>
</dbReference>
<keyword evidence="9 11" id="KW-0414">Isoprene biosynthesis</keyword>
<evidence type="ECO:0000313" key="14">
    <source>
        <dbReference type="EMBL" id="SHK66087.1"/>
    </source>
</evidence>
<dbReference type="Pfam" id="PF13292">
    <property type="entry name" value="DXP_synthase_N"/>
    <property type="match status" value="1"/>
</dbReference>
<dbReference type="GO" id="GO:0009228">
    <property type="term" value="P:thiamine biosynthetic process"/>
    <property type="evidence" value="ECO:0007669"/>
    <property type="project" value="UniProtKB-UniRule"/>
</dbReference>
<evidence type="ECO:0000256" key="9">
    <source>
        <dbReference type="ARBA" id="ARBA00023229"/>
    </source>
</evidence>
<feature type="binding site" evidence="11">
    <location>
        <position position="175"/>
    </location>
    <ligand>
        <name>Mg(2+)</name>
        <dbReference type="ChEBI" id="CHEBI:18420"/>
    </ligand>
</feature>
<dbReference type="FunFam" id="3.40.50.920:FF:000002">
    <property type="entry name" value="1-deoxy-D-xylulose-5-phosphate synthase"/>
    <property type="match status" value="1"/>
</dbReference>
<keyword evidence="6 11" id="KW-0460">Magnesium</keyword>
<feature type="binding site" evidence="11">
    <location>
        <position position="146"/>
    </location>
    <ligand>
        <name>Mg(2+)</name>
        <dbReference type="ChEBI" id="CHEBI:18420"/>
    </ligand>
</feature>
<dbReference type="NCBIfam" id="TIGR00204">
    <property type="entry name" value="dxs"/>
    <property type="match status" value="1"/>
</dbReference>
<keyword evidence="5 11" id="KW-0479">Metal-binding</keyword>
<keyword evidence="16" id="KW-1185">Reference proteome</keyword>
<comment type="function">
    <text evidence="10 11">Catalyzes the acyloin condensation reaction between C atoms 2 and 3 of pyruvate and glyceraldehyde 3-phosphate to yield 1-deoxy-D-xylulose-5-phosphate (DXP).</text>
</comment>
<feature type="binding site" evidence="11">
    <location>
        <position position="74"/>
    </location>
    <ligand>
        <name>thiamine diphosphate</name>
        <dbReference type="ChEBI" id="CHEBI:58937"/>
    </ligand>
</feature>
<dbReference type="InterPro" id="IPR009014">
    <property type="entry name" value="Transketo_C/PFOR_II"/>
</dbReference>
<dbReference type="GO" id="GO:0000287">
    <property type="term" value="F:magnesium ion binding"/>
    <property type="evidence" value="ECO:0007669"/>
    <property type="project" value="UniProtKB-UniRule"/>
</dbReference>
<comment type="similarity">
    <text evidence="2 11">Belongs to the transketolase family. DXPS subfamily.</text>
</comment>
<feature type="binding site" evidence="11">
    <location>
        <position position="365"/>
    </location>
    <ligand>
        <name>thiamine diphosphate</name>
        <dbReference type="ChEBI" id="CHEBI:58937"/>
    </ligand>
</feature>
<comment type="cofactor">
    <cofactor evidence="11">
        <name>thiamine diphosphate</name>
        <dbReference type="ChEBI" id="CHEBI:58937"/>
    </cofactor>
    <text evidence="11">Binds 1 thiamine pyrophosphate per subunit.</text>
</comment>